<evidence type="ECO:0000313" key="4">
    <source>
        <dbReference type="Proteomes" id="UP000190274"/>
    </source>
</evidence>
<dbReference type="EMBL" id="LT598454">
    <property type="protein sequence ID" value="SCU84681.1"/>
    <property type="molecule type" value="Genomic_DNA"/>
</dbReference>
<dbReference type="Proteomes" id="UP000190274">
    <property type="component" value="Chromosome D"/>
</dbReference>
<dbReference type="GO" id="GO:0000030">
    <property type="term" value="F:mannosyltransferase activity"/>
    <property type="evidence" value="ECO:0007669"/>
    <property type="project" value="UniProtKB-ARBA"/>
</dbReference>
<sequence>MLFISKRRLRILALVLGIGLLVSLSARAVVQFQLGQEIEHYRTFFKTHKDNIHDIFDPLSIKQIPYETINALYESRKAEGSSRKSTIAWDNYAYVNYVTEPEYLCNTVMQFKRLKELKTKAKLVALISRDLVESENEDKRQTAEKLIAKLSELAPEQVIVKTVDNIVKPEDSSPWKKSLTKLLVFNQTEFDRIIYLDSDAAVYSNMDELFFLPSYVTFAAPLTYWFLSDSDLEEAKAEIRAADKATVKLENIINSVNTRVRKGQQIYNHLPVLPSSLVFHSSNVGKEILDSTSSASPLFRLGSGTRRAKVRFSSNLMVITPKTGTFDSIVQYLLPVASRQKDQYDIDLINNKLYNLKAIIHEQFLLFRKLKSAFTPEVMVLPFREYGLLSSSIKNKMHHELLANELLGYEGGLASSESSWKELVKKSKYIHYSDWPVSKPWLYAKFDQLECHPETNADEEKEMCEVWNSVYRDYWDSRYICQL</sequence>
<keyword evidence="4" id="KW-1185">Reference proteome</keyword>
<dbReference type="InterPro" id="IPR029044">
    <property type="entry name" value="Nucleotide-diphossugar_trans"/>
</dbReference>
<dbReference type="PANTHER" id="PTHR11183">
    <property type="entry name" value="GLYCOGENIN SUBFAMILY MEMBER"/>
    <property type="match status" value="1"/>
</dbReference>
<accession>A0A1G4J4W4</accession>
<dbReference type="AlphaFoldDB" id="A0A1G4J4W4"/>
<dbReference type="SUPFAM" id="SSF53448">
    <property type="entry name" value="Nucleotide-diphospho-sugar transferases"/>
    <property type="match status" value="1"/>
</dbReference>
<proteinExistence type="inferred from homology"/>
<evidence type="ECO:0000256" key="1">
    <source>
        <dbReference type="ARBA" id="ARBA00009105"/>
    </source>
</evidence>
<dbReference type="STRING" id="1266660.A0A1G4J4W4"/>
<protein>
    <submittedName>
        <fullName evidence="3">LADA_0D03158g1_1</fullName>
    </submittedName>
</protein>
<dbReference type="Gene3D" id="3.90.550.10">
    <property type="entry name" value="Spore Coat Polysaccharide Biosynthesis Protein SpsA, Chain A"/>
    <property type="match status" value="1"/>
</dbReference>
<keyword evidence="2" id="KW-0808">Transferase</keyword>
<organism evidence="3 4">
    <name type="scientific">Lachancea dasiensis</name>
    <dbReference type="NCBI Taxonomy" id="1072105"/>
    <lineage>
        <taxon>Eukaryota</taxon>
        <taxon>Fungi</taxon>
        <taxon>Dikarya</taxon>
        <taxon>Ascomycota</taxon>
        <taxon>Saccharomycotina</taxon>
        <taxon>Saccharomycetes</taxon>
        <taxon>Saccharomycetales</taxon>
        <taxon>Saccharomycetaceae</taxon>
        <taxon>Lachancea</taxon>
    </lineage>
</organism>
<comment type="similarity">
    <text evidence="1">Belongs to the MNN1/MNT family.</text>
</comment>
<dbReference type="InterPro" id="IPR050587">
    <property type="entry name" value="GNT1/Glycosyltrans_8"/>
</dbReference>
<dbReference type="Pfam" id="PF11051">
    <property type="entry name" value="Mannosyl_trans3"/>
    <property type="match status" value="1"/>
</dbReference>
<name>A0A1G4J4W4_9SACH</name>
<dbReference type="GO" id="GO:0008375">
    <property type="term" value="F:acetylglucosaminyltransferase activity"/>
    <property type="evidence" value="ECO:0007669"/>
    <property type="project" value="EnsemblFungi"/>
</dbReference>
<reference evidence="3 4" key="1">
    <citation type="submission" date="2016-03" db="EMBL/GenBank/DDBJ databases">
        <authorList>
            <person name="Devillers H."/>
        </authorList>
    </citation>
    <scope>NUCLEOTIDE SEQUENCE [LARGE SCALE GENOMIC DNA]</scope>
    <source>
        <strain evidence="3">CBS 10888</strain>
    </source>
</reference>
<evidence type="ECO:0000313" key="3">
    <source>
        <dbReference type="EMBL" id="SCU84681.1"/>
    </source>
</evidence>
<dbReference type="GO" id="GO:0005797">
    <property type="term" value="C:Golgi medial cisterna"/>
    <property type="evidence" value="ECO:0007669"/>
    <property type="project" value="EnsemblFungi"/>
</dbReference>
<dbReference type="InterPro" id="IPR022751">
    <property type="entry name" value="Alpha_mannosyltransferase"/>
</dbReference>
<dbReference type="OrthoDB" id="2014201at2759"/>
<dbReference type="GO" id="GO:0006487">
    <property type="term" value="P:protein N-linked glycosylation"/>
    <property type="evidence" value="ECO:0007669"/>
    <property type="project" value="EnsemblFungi"/>
</dbReference>
<evidence type="ECO:0000256" key="2">
    <source>
        <dbReference type="ARBA" id="ARBA00022679"/>
    </source>
</evidence>
<gene>
    <name evidence="3" type="ORF">LADA_0D03158G</name>
</gene>